<protein>
    <submittedName>
        <fullName evidence="4">PH domain-containing protein</fullName>
    </submittedName>
</protein>
<evidence type="ECO:0000313" key="4">
    <source>
        <dbReference type="EMBL" id="MDQ2069222.1"/>
    </source>
</evidence>
<feature type="transmembrane region" description="Helical" evidence="2">
    <location>
        <begin position="54"/>
        <end position="71"/>
    </location>
</feature>
<keyword evidence="2" id="KW-0812">Transmembrane</keyword>
<comment type="caution">
    <text evidence="4">The sequence shown here is derived from an EMBL/GenBank/DDBJ whole genome shotgun (WGS) entry which is preliminary data.</text>
</comment>
<dbReference type="Proteomes" id="UP001239019">
    <property type="component" value="Unassembled WGS sequence"/>
</dbReference>
<feature type="transmembrane region" description="Helical" evidence="2">
    <location>
        <begin position="195"/>
        <end position="214"/>
    </location>
</feature>
<dbReference type="Pfam" id="PF03703">
    <property type="entry name" value="bPH_2"/>
    <property type="match status" value="2"/>
</dbReference>
<feature type="transmembrane region" description="Helical" evidence="2">
    <location>
        <begin position="378"/>
        <end position="394"/>
    </location>
</feature>
<dbReference type="RefSeq" id="WP_306727708.1">
    <property type="nucleotide sequence ID" value="NZ_JAVDDT010000002.1"/>
</dbReference>
<evidence type="ECO:0000256" key="1">
    <source>
        <dbReference type="SAM" id="MobiDB-lite"/>
    </source>
</evidence>
<dbReference type="PIRSF" id="PIRSF026631">
    <property type="entry name" value="UCP026631"/>
    <property type="match status" value="1"/>
</dbReference>
<proteinExistence type="predicted"/>
<feature type="domain" description="YdbS-like PH" evidence="3">
    <location>
        <begin position="423"/>
        <end position="493"/>
    </location>
</feature>
<feature type="domain" description="YdbS-like PH" evidence="3">
    <location>
        <begin position="73"/>
        <end position="149"/>
    </location>
</feature>
<feature type="region of interest" description="Disordered" evidence="1">
    <location>
        <begin position="154"/>
        <end position="174"/>
    </location>
</feature>
<dbReference type="InterPro" id="IPR014529">
    <property type="entry name" value="UCP026631"/>
</dbReference>
<keyword evidence="2" id="KW-1133">Transmembrane helix</keyword>
<reference evidence="4 5" key="1">
    <citation type="submission" date="2023-08" db="EMBL/GenBank/DDBJ databases">
        <title>Whole-genome sequencing of halo(alkali)philic microorganisms from hypersaline lakes.</title>
        <authorList>
            <person name="Sorokin D.Y."/>
            <person name="Abbas B."/>
            <person name="Merkel A.Y."/>
        </authorList>
    </citation>
    <scope>NUCLEOTIDE SEQUENCE [LARGE SCALE GENOMIC DNA]</scope>
    <source>
        <strain evidence="4 5">AB-CW4</strain>
    </source>
</reference>
<organism evidence="4 5">
    <name type="scientific">Natronospira bacteriovora</name>
    <dbReference type="NCBI Taxonomy" id="3069753"/>
    <lineage>
        <taxon>Bacteria</taxon>
        <taxon>Pseudomonadati</taxon>
        <taxon>Pseudomonadota</taxon>
        <taxon>Gammaproteobacteria</taxon>
        <taxon>Natronospirales</taxon>
        <taxon>Natronospiraceae</taxon>
        <taxon>Natronospira</taxon>
    </lineage>
</organism>
<evidence type="ECO:0000313" key="5">
    <source>
        <dbReference type="Proteomes" id="UP001239019"/>
    </source>
</evidence>
<feature type="transmembrane region" description="Helical" evidence="2">
    <location>
        <begin position="234"/>
        <end position="261"/>
    </location>
</feature>
<sequence length="511" mass="57068">MADGQDRWQTLSAWAVMPIAIRTFTGTLRQYLPALVGVSAGIAVIEGLGLRDLLLLGGGLLLAILLYTLVWRRRFRFRVESSGMRVRQGIFQRRELRVQWSRVRNVDIRQPFYLRPLRLVGLVVETVGAGGEELVVDAIQYQAAEAIREKAGLSRGQASDDEGQEEGQGHAPAGDLLHQPSNGALFVHGLVSGQLWLVLAAMGGIFGTFNRPIMNALEDRWERITAAMDLDPDGWFVASAIVGGLSLVMLLFVLSGLISMIRFHGFELRREGGQLRARHGLLETRERSLEGRKLHAITLIQSPLALWFGRCHLIGHQASSAWDASGSSSELSDGKIVIPGLSLDGGRAILAALDPGYATRPQWHGVDDQFRSFWFQRVWLLFLAVVAVLVWLGLAEPPAAAMALVFALLVLPFLLHWLVHRRWRKWGWAEQSDCFFIQSGLFGYKLEIFNIRRIQQLRLQDSPFKRRHGLVDLAVFLADGPRTIPFRPLASASTQANRILYRLESSPDQLL</sequence>
<name>A0ABU0W5C3_9GAMM</name>
<dbReference type="PANTHER" id="PTHR34473:SF2">
    <property type="entry name" value="UPF0699 TRANSMEMBRANE PROTEIN YDBT"/>
    <property type="match status" value="1"/>
</dbReference>
<dbReference type="EMBL" id="JAVDDT010000002">
    <property type="protein sequence ID" value="MDQ2069222.1"/>
    <property type="molecule type" value="Genomic_DNA"/>
</dbReference>
<gene>
    <name evidence="4" type="ORF">RBH19_05010</name>
</gene>
<feature type="transmembrane region" description="Helical" evidence="2">
    <location>
        <begin position="400"/>
        <end position="419"/>
    </location>
</feature>
<dbReference type="PANTHER" id="PTHR34473">
    <property type="entry name" value="UPF0699 TRANSMEMBRANE PROTEIN YDBS"/>
    <property type="match status" value="1"/>
</dbReference>
<keyword evidence="2" id="KW-0472">Membrane</keyword>
<feature type="transmembrane region" description="Helical" evidence="2">
    <location>
        <begin position="31"/>
        <end position="48"/>
    </location>
</feature>
<dbReference type="InterPro" id="IPR005182">
    <property type="entry name" value="YdbS-like_PH"/>
</dbReference>
<evidence type="ECO:0000256" key="2">
    <source>
        <dbReference type="SAM" id="Phobius"/>
    </source>
</evidence>
<accession>A0ABU0W5C3</accession>
<evidence type="ECO:0000259" key="3">
    <source>
        <dbReference type="Pfam" id="PF03703"/>
    </source>
</evidence>
<keyword evidence="5" id="KW-1185">Reference proteome</keyword>